<comment type="similarity">
    <text evidence="1">Belongs to the FemABX family.</text>
</comment>
<evidence type="ECO:0000256" key="6">
    <source>
        <dbReference type="ARBA" id="ARBA00023316"/>
    </source>
</evidence>
<evidence type="ECO:0000259" key="7">
    <source>
        <dbReference type="Pfam" id="PF13480"/>
    </source>
</evidence>
<comment type="caution">
    <text evidence="8">The sequence shown here is derived from an EMBL/GenBank/DDBJ whole genome shotgun (WGS) entry which is preliminary data.</text>
</comment>
<feature type="domain" description="BioF2-like acetyltransferase" evidence="7">
    <location>
        <begin position="174"/>
        <end position="305"/>
    </location>
</feature>
<gene>
    <name evidence="8" type="ORF">QVH07_07070</name>
</gene>
<evidence type="ECO:0000256" key="5">
    <source>
        <dbReference type="ARBA" id="ARBA00023315"/>
    </source>
</evidence>
<dbReference type="PANTHER" id="PTHR36174">
    <property type="entry name" value="LIPID II:GLYCINE GLYCYLTRANSFERASE"/>
    <property type="match status" value="1"/>
</dbReference>
<keyword evidence="3" id="KW-0133">Cell shape</keyword>
<dbReference type="InterPro" id="IPR038740">
    <property type="entry name" value="BioF2-like_GNAT_dom"/>
</dbReference>
<keyword evidence="4" id="KW-0573">Peptidoglycan synthesis</keyword>
<evidence type="ECO:0000256" key="3">
    <source>
        <dbReference type="ARBA" id="ARBA00022960"/>
    </source>
</evidence>
<evidence type="ECO:0000256" key="1">
    <source>
        <dbReference type="ARBA" id="ARBA00009943"/>
    </source>
</evidence>
<keyword evidence="6" id="KW-0961">Cell wall biogenesis/degradation</keyword>
<dbReference type="EC" id="2.3.1.-" evidence="8"/>
<evidence type="ECO:0000313" key="9">
    <source>
        <dbReference type="Proteomes" id="UP001171916"/>
    </source>
</evidence>
<evidence type="ECO:0000256" key="2">
    <source>
        <dbReference type="ARBA" id="ARBA00022679"/>
    </source>
</evidence>
<dbReference type="SUPFAM" id="SSF55729">
    <property type="entry name" value="Acyl-CoA N-acyltransferases (Nat)"/>
    <property type="match status" value="2"/>
</dbReference>
<accession>A0ABT7YBL1</accession>
<dbReference type="EMBL" id="JAUEPH010000003">
    <property type="protein sequence ID" value="MDN3203904.1"/>
    <property type="molecule type" value="Genomic_DNA"/>
</dbReference>
<dbReference type="GO" id="GO:0016746">
    <property type="term" value="F:acyltransferase activity"/>
    <property type="evidence" value="ECO:0007669"/>
    <property type="project" value="UniProtKB-KW"/>
</dbReference>
<dbReference type="InterPro" id="IPR016181">
    <property type="entry name" value="Acyl_CoA_acyltransferase"/>
</dbReference>
<dbReference type="InterPro" id="IPR003447">
    <property type="entry name" value="FEMABX"/>
</dbReference>
<reference evidence="8" key="1">
    <citation type="submission" date="2023-06" db="EMBL/GenBank/DDBJ databases">
        <title>Robiginitalea aurantiacus sp. nov. and Algoriphagus sediminis sp. nov., isolated from coastal sediment.</title>
        <authorList>
            <person name="Zhou Z.Y."/>
            <person name="An J."/>
            <person name="Jia Y.W."/>
            <person name="Du Z.J."/>
        </authorList>
    </citation>
    <scope>NUCLEOTIDE SEQUENCE</scope>
    <source>
        <strain evidence="8">C2-7</strain>
    </source>
</reference>
<dbReference type="Gene3D" id="3.40.630.30">
    <property type="match status" value="2"/>
</dbReference>
<dbReference type="InterPro" id="IPR050644">
    <property type="entry name" value="PG_Glycine_Bridge_Synth"/>
</dbReference>
<keyword evidence="2 8" id="KW-0808">Transferase</keyword>
<evidence type="ECO:0000256" key="4">
    <source>
        <dbReference type="ARBA" id="ARBA00022984"/>
    </source>
</evidence>
<dbReference type="Pfam" id="PF13480">
    <property type="entry name" value="Acetyltransf_6"/>
    <property type="match status" value="1"/>
</dbReference>
<name>A0ABT7YBL1_9BACT</name>
<protein>
    <submittedName>
        <fullName evidence="8">GNAT family N-acetyltransferase</fullName>
        <ecNumber evidence="8">2.3.1.-</ecNumber>
    </submittedName>
</protein>
<keyword evidence="9" id="KW-1185">Reference proteome</keyword>
<dbReference type="RefSeq" id="WP_289999461.1">
    <property type="nucleotide sequence ID" value="NZ_JAUEPH010000003.1"/>
</dbReference>
<organism evidence="8 9">
    <name type="scientific">Algoriphagus sediminis</name>
    <dbReference type="NCBI Taxonomy" id="3057113"/>
    <lineage>
        <taxon>Bacteria</taxon>
        <taxon>Pseudomonadati</taxon>
        <taxon>Bacteroidota</taxon>
        <taxon>Cytophagia</taxon>
        <taxon>Cytophagales</taxon>
        <taxon>Cyclobacteriaceae</taxon>
        <taxon>Algoriphagus</taxon>
    </lineage>
</organism>
<dbReference type="Proteomes" id="UP001171916">
    <property type="component" value="Unassembled WGS sequence"/>
</dbReference>
<keyword evidence="5 8" id="KW-0012">Acyltransferase</keyword>
<sequence>MTYSIVHSESQEDWASWDDFLNKSSRGIYLQTEDWLKSYSSYGFSSSLILAKTEGGEILGGIGAVLAKTGPFKVLVCPYGPIIKEGQEHLIEELVDEFLKVGKRQGAFLVQLSTPFSSNPISPHTYSFVKDYPGRRVPSGRGIPFKFVIGVSAFRAVHLFPKEADAYEKIRKNYKASTRRDVNKSQRMGNELQFANSLDDIKAAYSLIELNAVNQGYSVRSWSEFGSTLVSLVNKGLCHIVTCVNEGELKGALVIFDVGNKLHYIMGATLREKKDLMVGHFLQDQVIQFGVSKGYDFYDISMGGSEGVVRFKKGFGGEELGLEEPYYWVLKPWLFWTYQKLMPWVQRNKKFISRLLSKK</sequence>
<evidence type="ECO:0000313" key="8">
    <source>
        <dbReference type="EMBL" id="MDN3203904.1"/>
    </source>
</evidence>
<dbReference type="PANTHER" id="PTHR36174:SF1">
    <property type="entry name" value="LIPID II:GLYCINE GLYCYLTRANSFERASE"/>
    <property type="match status" value="1"/>
</dbReference>
<dbReference type="PROSITE" id="PS51191">
    <property type="entry name" value="FEMABX"/>
    <property type="match status" value="1"/>
</dbReference>
<proteinExistence type="inferred from homology"/>